<dbReference type="PANTHER" id="PTHR31793">
    <property type="entry name" value="4-HYDROXYBENZOYL-COA THIOESTERASE FAMILY MEMBER"/>
    <property type="match status" value="1"/>
</dbReference>
<name>A0A2T0FBS6_9ASCO</name>
<reference evidence="1 2" key="1">
    <citation type="submission" date="2017-04" db="EMBL/GenBank/DDBJ databases">
        <title>Genome sequencing of [Candida] sorbophila.</title>
        <authorList>
            <person name="Ahn J.O."/>
        </authorList>
    </citation>
    <scope>NUCLEOTIDE SEQUENCE [LARGE SCALE GENOMIC DNA]</scope>
    <source>
        <strain evidence="1 2">DS02</strain>
    </source>
</reference>
<dbReference type="PANTHER" id="PTHR31793:SF39">
    <property type="entry name" value="THIOESTERASE_THIOL ESTER DEHYDRASE-ISOMERASE"/>
    <property type="match status" value="1"/>
</dbReference>
<dbReference type="InterPro" id="IPR029069">
    <property type="entry name" value="HotDog_dom_sf"/>
</dbReference>
<dbReference type="RefSeq" id="XP_024662409.1">
    <property type="nucleotide sequence ID" value="XM_024806641.1"/>
</dbReference>
<organism evidence="1 2">
    <name type="scientific">Wickerhamiella sorbophila</name>
    <dbReference type="NCBI Taxonomy" id="45607"/>
    <lineage>
        <taxon>Eukaryota</taxon>
        <taxon>Fungi</taxon>
        <taxon>Dikarya</taxon>
        <taxon>Ascomycota</taxon>
        <taxon>Saccharomycotina</taxon>
        <taxon>Dipodascomycetes</taxon>
        <taxon>Dipodascales</taxon>
        <taxon>Trichomonascaceae</taxon>
        <taxon>Wickerhamiella</taxon>
    </lineage>
</organism>
<dbReference type="Proteomes" id="UP000238350">
    <property type="component" value="Unassembled WGS sequence"/>
</dbReference>
<evidence type="ECO:0008006" key="3">
    <source>
        <dbReference type="Google" id="ProtNLM"/>
    </source>
</evidence>
<dbReference type="CDD" id="cd00586">
    <property type="entry name" value="4HBT"/>
    <property type="match status" value="1"/>
</dbReference>
<gene>
    <name evidence="1" type="ORF">B9G98_00083</name>
</gene>
<accession>A0A2T0FBS6</accession>
<protein>
    <recommendedName>
        <fullName evidence="3">Thioesterase domain-containing protein</fullName>
    </recommendedName>
</protein>
<dbReference type="GO" id="GO:0047617">
    <property type="term" value="F:fatty acyl-CoA hydrolase activity"/>
    <property type="evidence" value="ECO:0007669"/>
    <property type="project" value="TreeGrafter"/>
</dbReference>
<comment type="caution">
    <text evidence="1">The sequence shown here is derived from an EMBL/GenBank/DDBJ whole genome shotgun (WGS) entry which is preliminary data.</text>
</comment>
<dbReference type="EMBL" id="NDIQ01000001">
    <property type="protein sequence ID" value="PRT52463.1"/>
    <property type="molecule type" value="Genomic_DNA"/>
</dbReference>
<sequence length="158" mass="18370">MQKEGFTPSRLALADYPISWGHMDYMRHVNNVQYLRFFESARINAFNDWEKEALDTQQFMSGVGIGPIMRSCELAWRYPMRYPDTISVAYKVSWIGEDRFGLKGIIISHNARKVAARIDEVLVTVNYDDGGTYKVQVPEPWQQILNNSLEENKPYVEQ</sequence>
<proteinExistence type="predicted"/>
<dbReference type="InterPro" id="IPR050563">
    <property type="entry name" value="4-hydroxybenzoyl-CoA_TE"/>
</dbReference>
<keyword evidence="2" id="KW-1185">Reference proteome</keyword>
<dbReference type="AlphaFoldDB" id="A0A2T0FBS6"/>
<dbReference type="SUPFAM" id="SSF54637">
    <property type="entry name" value="Thioesterase/thiol ester dehydrase-isomerase"/>
    <property type="match status" value="1"/>
</dbReference>
<evidence type="ECO:0000313" key="2">
    <source>
        <dbReference type="Proteomes" id="UP000238350"/>
    </source>
</evidence>
<dbReference type="GeneID" id="36513832"/>
<evidence type="ECO:0000313" key="1">
    <source>
        <dbReference type="EMBL" id="PRT52463.1"/>
    </source>
</evidence>
<dbReference type="OrthoDB" id="5538558at2759"/>
<dbReference type="Pfam" id="PF13279">
    <property type="entry name" value="4HBT_2"/>
    <property type="match status" value="1"/>
</dbReference>
<dbReference type="Gene3D" id="3.10.129.10">
    <property type="entry name" value="Hotdog Thioesterase"/>
    <property type="match status" value="1"/>
</dbReference>